<proteinExistence type="predicted"/>
<dbReference type="EMBL" id="QQBC01000006">
    <property type="protein sequence ID" value="RDI65345.1"/>
    <property type="molecule type" value="Genomic_DNA"/>
</dbReference>
<dbReference type="AlphaFoldDB" id="A0A370I3M1"/>
<reference evidence="2 3" key="1">
    <citation type="submission" date="2018-07" db="EMBL/GenBank/DDBJ databases">
        <title>Genomic Encyclopedia of Type Strains, Phase IV (KMG-IV): sequencing the most valuable type-strain genomes for metagenomic binning, comparative biology and taxonomic classification.</title>
        <authorList>
            <person name="Goeker M."/>
        </authorList>
    </citation>
    <scope>NUCLEOTIDE SEQUENCE [LARGE SCALE GENOMIC DNA]</scope>
    <source>
        <strain evidence="2 3">DSM 44290</strain>
    </source>
</reference>
<evidence type="ECO:0000256" key="1">
    <source>
        <dbReference type="SAM" id="MobiDB-lite"/>
    </source>
</evidence>
<gene>
    <name evidence="2" type="ORF">DFR76_106215</name>
</gene>
<protein>
    <recommendedName>
        <fullName evidence="4">PknH-like protein</fullName>
    </recommendedName>
</protein>
<dbReference type="STRING" id="1210086.GCA_001613105_02225"/>
<dbReference type="Proteomes" id="UP000254869">
    <property type="component" value="Unassembled WGS sequence"/>
</dbReference>
<evidence type="ECO:0000313" key="3">
    <source>
        <dbReference type="Proteomes" id="UP000254869"/>
    </source>
</evidence>
<keyword evidence="3" id="KW-1185">Reference proteome</keyword>
<evidence type="ECO:0000313" key="2">
    <source>
        <dbReference type="EMBL" id="RDI65345.1"/>
    </source>
</evidence>
<sequence length="237" mass="23961">MGPVKRAGWLLAGVALCAAGCGSSQDDSLPGFGPTATAPPISAPATTDAKGLRSRLLTVADLPPGFTELEDASPGNGVQQPVDRSRTDPPACAKVLAAVSDQAPGFSARAAAHYTNTDFSSIDIDIASYPGSGAAQAFSTVQGLLRQCGKYSGTDADGTATSYRAGGLDQPRAGDASTSFQVRTTSEGMTLYSSATVAVVGSAVVQIARTTTQPVDPAALRDLTAAQIVRLQGFIGP</sequence>
<accession>A0A370I3M1</accession>
<feature type="region of interest" description="Disordered" evidence="1">
    <location>
        <begin position="66"/>
        <end position="88"/>
    </location>
</feature>
<evidence type="ECO:0008006" key="4">
    <source>
        <dbReference type="Google" id="ProtNLM"/>
    </source>
</evidence>
<comment type="caution">
    <text evidence="2">The sequence shown here is derived from an EMBL/GenBank/DDBJ whole genome shotgun (WGS) entry which is preliminary data.</text>
</comment>
<organism evidence="2 3">
    <name type="scientific">Nocardia pseudobrasiliensis</name>
    <dbReference type="NCBI Taxonomy" id="45979"/>
    <lineage>
        <taxon>Bacteria</taxon>
        <taxon>Bacillati</taxon>
        <taxon>Actinomycetota</taxon>
        <taxon>Actinomycetes</taxon>
        <taxon>Mycobacteriales</taxon>
        <taxon>Nocardiaceae</taxon>
        <taxon>Nocardia</taxon>
    </lineage>
</organism>
<name>A0A370I3M1_9NOCA</name>